<evidence type="ECO:0000256" key="3">
    <source>
        <dbReference type="ARBA" id="ARBA00022729"/>
    </source>
</evidence>
<evidence type="ECO:0000313" key="5">
    <source>
        <dbReference type="EMBL" id="QGQ99390.1"/>
    </source>
</evidence>
<dbReference type="Pfam" id="PF01547">
    <property type="entry name" value="SBP_bac_1"/>
    <property type="match status" value="1"/>
</dbReference>
<evidence type="ECO:0000256" key="1">
    <source>
        <dbReference type="ARBA" id="ARBA00008520"/>
    </source>
</evidence>
<dbReference type="AlphaFoldDB" id="A0A6B8RSI6"/>
<keyword evidence="6" id="KW-1185">Reference proteome</keyword>
<dbReference type="KEGG" id="ppsc:EHS13_33270"/>
<dbReference type="PANTHER" id="PTHR43649">
    <property type="entry name" value="ARABINOSE-BINDING PROTEIN-RELATED"/>
    <property type="match status" value="1"/>
</dbReference>
<proteinExistence type="inferred from homology"/>
<dbReference type="InterPro" id="IPR006059">
    <property type="entry name" value="SBP"/>
</dbReference>
<dbReference type="PROSITE" id="PS01037">
    <property type="entry name" value="SBP_BACTERIAL_1"/>
    <property type="match status" value="1"/>
</dbReference>
<protein>
    <submittedName>
        <fullName evidence="5">Extracellular solute-binding protein</fullName>
    </submittedName>
</protein>
<feature type="chain" id="PRO_5039232645" evidence="4">
    <location>
        <begin position="21"/>
        <end position="451"/>
    </location>
</feature>
<keyword evidence="2" id="KW-0813">Transport</keyword>
<dbReference type="InterPro" id="IPR050490">
    <property type="entry name" value="Bact_solute-bd_prot1"/>
</dbReference>
<comment type="similarity">
    <text evidence="1">Belongs to the bacterial solute-binding protein 1 family.</text>
</comment>
<accession>A0A6B8RSI6</accession>
<dbReference type="InterPro" id="IPR006061">
    <property type="entry name" value="SBP_1_CS"/>
</dbReference>
<dbReference type="SUPFAM" id="SSF53850">
    <property type="entry name" value="Periplasmic binding protein-like II"/>
    <property type="match status" value="1"/>
</dbReference>
<dbReference type="PANTHER" id="PTHR43649:SF29">
    <property type="entry name" value="OSMOPROTECTIVE COMPOUNDS-BINDING PROTEIN GGTB"/>
    <property type="match status" value="1"/>
</dbReference>
<sequence>MIKRFIFLVSLLLIAGLVLNGCDKAETISATATPTTTLNQDPPATEEPPNAVKLTLRHSLIKDSSANSLKIVEAAAAATEFEMPKLEIELEGVDENINRSTQLKAEMAAGTQPDIFELFGGKADAIVYAQAGKLLDLTAILTEIEKQYDFANLEDFTVDGKIIGLPITGQANGVFYNKKIFAELGVQPPLTYEDFIEICAKAQAKGITPLALASSDAWVPTLLFNSLLVRNTGPAVPGYFTIGDAKWTDPEVVNAFVQFAELAAKGYFSAGNQGFKYSDQQKQFKAGSAAMMYDGSWAYASLIDPNTSKIADDVGFFSFPDRGGPGDGLINASFSQGYGFSADLSEEQQEVVKLWIKNLFNDEIQKKQLTEDGVFPSMFFLDNTGVPSVVTEIITSVKSSAGTFASLDTLVQKTVMAELEAGLQQLLENKITVAKLTEKLQMIQVEANVGP</sequence>
<dbReference type="Proteomes" id="UP000426246">
    <property type="component" value="Chromosome"/>
</dbReference>
<keyword evidence="3 4" id="KW-0732">Signal</keyword>
<dbReference type="RefSeq" id="WP_155704554.1">
    <property type="nucleotide sequence ID" value="NZ_CP034235.1"/>
</dbReference>
<organism evidence="5 6">
    <name type="scientific">Paenibacillus psychroresistens</name>
    <dbReference type="NCBI Taxonomy" id="1778678"/>
    <lineage>
        <taxon>Bacteria</taxon>
        <taxon>Bacillati</taxon>
        <taxon>Bacillota</taxon>
        <taxon>Bacilli</taxon>
        <taxon>Bacillales</taxon>
        <taxon>Paenibacillaceae</taxon>
        <taxon>Paenibacillus</taxon>
    </lineage>
</organism>
<name>A0A6B8RSI6_9BACL</name>
<dbReference type="Gene3D" id="3.40.190.10">
    <property type="entry name" value="Periplasmic binding protein-like II"/>
    <property type="match status" value="2"/>
</dbReference>
<gene>
    <name evidence="5" type="ORF">EHS13_33270</name>
</gene>
<evidence type="ECO:0000313" key="6">
    <source>
        <dbReference type="Proteomes" id="UP000426246"/>
    </source>
</evidence>
<dbReference type="GO" id="GO:0055085">
    <property type="term" value="P:transmembrane transport"/>
    <property type="evidence" value="ECO:0007669"/>
    <property type="project" value="InterPro"/>
</dbReference>
<feature type="signal peptide" evidence="4">
    <location>
        <begin position="1"/>
        <end position="20"/>
    </location>
</feature>
<dbReference type="OrthoDB" id="9798191at2"/>
<evidence type="ECO:0000256" key="4">
    <source>
        <dbReference type="SAM" id="SignalP"/>
    </source>
</evidence>
<reference evidence="6" key="1">
    <citation type="submission" date="2018-11" db="EMBL/GenBank/DDBJ databases">
        <title>Complete genome sequence of Paenibacillus sp. ML311-T8.</title>
        <authorList>
            <person name="Nam Y.-D."/>
            <person name="Kang J."/>
            <person name="Chung W.-H."/>
            <person name="Park Y.S."/>
        </authorList>
    </citation>
    <scope>NUCLEOTIDE SEQUENCE [LARGE SCALE GENOMIC DNA]</scope>
    <source>
        <strain evidence="6">ML311-T8</strain>
    </source>
</reference>
<dbReference type="EMBL" id="CP034235">
    <property type="protein sequence ID" value="QGQ99390.1"/>
    <property type="molecule type" value="Genomic_DNA"/>
</dbReference>
<evidence type="ECO:0000256" key="2">
    <source>
        <dbReference type="ARBA" id="ARBA00022448"/>
    </source>
</evidence>